<dbReference type="InterPro" id="IPR013108">
    <property type="entry name" value="Amidohydro_3"/>
</dbReference>
<accession>A0A0A3IWQ7</accession>
<evidence type="ECO:0000313" key="3">
    <source>
        <dbReference type="Proteomes" id="UP000030437"/>
    </source>
</evidence>
<dbReference type="CDD" id="cd01300">
    <property type="entry name" value="YtcJ_like"/>
    <property type="match status" value="1"/>
</dbReference>
<dbReference type="InterPro" id="IPR033932">
    <property type="entry name" value="YtcJ-like"/>
</dbReference>
<dbReference type="SUPFAM" id="SSF51338">
    <property type="entry name" value="Composite domain of metallo-dependent hydrolases"/>
    <property type="match status" value="1"/>
</dbReference>
<dbReference type="GO" id="GO:0016810">
    <property type="term" value="F:hydrolase activity, acting on carbon-nitrogen (but not peptide) bonds"/>
    <property type="evidence" value="ECO:0007669"/>
    <property type="project" value="InterPro"/>
</dbReference>
<keyword evidence="2" id="KW-0378">Hydrolase</keyword>
<keyword evidence="3" id="KW-1185">Reference proteome</keyword>
<proteinExistence type="predicted"/>
<gene>
    <name evidence="2" type="ORF">CD32_00560</name>
</gene>
<dbReference type="AlphaFoldDB" id="A0A0A3IWQ7"/>
<dbReference type="Proteomes" id="UP000030437">
    <property type="component" value="Unassembled WGS sequence"/>
</dbReference>
<evidence type="ECO:0000313" key="2">
    <source>
        <dbReference type="EMBL" id="KGR89224.1"/>
    </source>
</evidence>
<dbReference type="PANTHER" id="PTHR22642:SF2">
    <property type="entry name" value="PROTEIN LONG AFTER FAR-RED 3"/>
    <property type="match status" value="1"/>
</dbReference>
<evidence type="ECO:0000259" key="1">
    <source>
        <dbReference type="Pfam" id="PF07969"/>
    </source>
</evidence>
<organism evidence="2 3">
    <name type="scientific">Lysinibacillus odysseyi 34hs-1 = NBRC 100172</name>
    <dbReference type="NCBI Taxonomy" id="1220589"/>
    <lineage>
        <taxon>Bacteria</taxon>
        <taxon>Bacillati</taxon>
        <taxon>Bacillota</taxon>
        <taxon>Bacilli</taxon>
        <taxon>Bacillales</taxon>
        <taxon>Bacillaceae</taxon>
        <taxon>Lysinibacillus</taxon>
    </lineage>
</organism>
<sequence length="527" mass="59251">MRKLWYNGLIYTMEKEGETVEAILTEGDKILQLGTVAQLTGLADEQINLHGAVVYPGFVDSHIHLIMYGQKLQRLDLSGVASKEEMLAILQERALTLQEEEWLFGEGWNENNFPDGSIPSIEELDAVYKGPIILSRICHHVYLCNTEAMRRGGITRESENPPGGEIGRNSKGELNGLLYEQAKTLVYEAAQPHGKDFVRMLEQSLQLAVDDMLKRGIVGAHTEEMSYFGHYTNPLTAYKNVMKKKRFRVNLLRHHEVFKQMMEDGAVFDEPFVEPGAMKIFADGSLGGSTAALIEPYEDDPASFGMLIHTDEQIENYVKLARYYGEAIAVHLIGDAGIEQLLDVVERYPAPAGKRDRFIHCCVLGDDLVARMKKLPIIIDIQPSFVTSDFPWVEKKLGQKRLPWAYAWKRLLDEGFMCAAGTDAPIEDVEPLKTIYAAVERKLPGESHEGYGIAEKLSRFEAVKMYTYGSAQAICKEHERGLIKEGYVADLTIFDRDLFEGSSDEMLKANVEKTVVGGKIVYERGEK</sequence>
<reference evidence="2 3" key="1">
    <citation type="submission" date="2014-02" db="EMBL/GenBank/DDBJ databases">
        <title>Draft genome sequence of Lysinibacillus odysseyi NBRC 100172.</title>
        <authorList>
            <person name="Zhang F."/>
            <person name="Wang G."/>
            <person name="Zhang L."/>
        </authorList>
    </citation>
    <scope>NUCLEOTIDE SEQUENCE [LARGE SCALE GENOMIC DNA]</scope>
    <source>
        <strain evidence="2 3">NBRC 100172</strain>
    </source>
</reference>
<dbReference type="eggNOG" id="COG1574">
    <property type="taxonomic scope" value="Bacteria"/>
</dbReference>
<comment type="caution">
    <text evidence="2">The sequence shown here is derived from an EMBL/GenBank/DDBJ whole genome shotgun (WGS) entry which is preliminary data.</text>
</comment>
<dbReference type="Gene3D" id="2.30.40.10">
    <property type="entry name" value="Urease, subunit C, domain 1"/>
    <property type="match status" value="1"/>
</dbReference>
<dbReference type="InterPro" id="IPR011059">
    <property type="entry name" value="Metal-dep_hydrolase_composite"/>
</dbReference>
<dbReference type="RefSeq" id="WP_036150187.1">
    <property type="nucleotide sequence ID" value="NZ_AVCX01000035.1"/>
</dbReference>
<dbReference type="Gene3D" id="3.20.20.140">
    <property type="entry name" value="Metal-dependent hydrolases"/>
    <property type="match status" value="1"/>
</dbReference>
<dbReference type="Pfam" id="PF07969">
    <property type="entry name" value="Amidohydro_3"/>
    <property type="match status" value="1"/>
</dbReference>
<feature type="domain" description="Amidohydrolase 3" evidence="1">
    <location>
        <begin position="47"/>
        <end position="522"/>
    </location>
</feature>
<name>A0A0A3IWQ7_9BACI</name>
<dbReference type="SUPFAM" id="SSF51556">
    <property type="entry name" value="Metallo-dependent hydrolases"/>
    <property type="match status" value="1"/>
</dbReference>
<dbReference type="InterPro" id="IPR032466">
    <property type="entry name" value="Metal_Hydrolase"/>
</dbReference>
<dbReference type="EMBL" id="JPVP01000030">
    <property type="protein sequence ID" value="KGR89224.1"/>
    <property type="molecule type" value="Genomic_DNA"/>
</dbReference>
<protein>
    <submittedName>
        <fullName evidence="2">Amidohydrolase</fullName>
    </submittedName>
</protein>
<dbReference type="Gene3D" id="3.10.310.70">
    <property type="match status" value="1"/>
</dbReference>
<dbReference type="PANTHER" id="PTHR22642">
    <property type="entry name" value="IMIDAZOLONEPROPIONASE"/>
    <property type="match status" value="1"/>
</dbReference>
<dbReference type="OrthoDB" id="9767366at2"/>